<dbReference type="Pfam" id="PF00209">
    <property type="entry name" value="SNF"/>
    <property type="match status" value="1"/>
</dbReference>
<dbReference type="VEuPathDB" id="VectorBase:BGLB012780"/>
<evidence type="ECO:0000256" key="3">
    <source>
        <dbReference type="ARBA" id="ARBA00022692"/>
    </source>
</evidence>
<dbReference type="PROSITE" id="PS00754">
    <property type="entry name" value="NA_NEUROTRAN_SYMP_2"/>
    <property type="match status" value="1"/>
</dbReference>
<feature type="transmembrane region" description="Helical" evidence="9">
    <location>
        <begin position="279"/>
        <end position="299"/>
    </location>
</feature>
<feature type="transmembrane region" description="Helical" evidence="9">
    <location>
        <begin position="328"/>
        <end position="349"/>
    </location>
</feature>
<feature type="binding site" evidence="6">
    <location>
        <position position="67"/>
    </location>
    <ligand>
        <name>Na(+)</name>
        <dbReference type="ChEBI" id="CHEBI:29101"/>
        <label>1</label>
    </ligand>
</feature>
<keyword evidence="5 9" id="KW-0472">Membrane</keyword>
<gene>
    <name evidence="10" type="primary">106050313</name>
</gene>
<evidence type="ECO:0000256" key="9">
    <source>
        <dbReference type="SAM" id="Phobius"/>
    </source>
</evidence>
<dbReference type="OrthoDB" id="6581954at2759"/>
<dbReference type="GO" id="GO:0046872">
    <property type="term" value="F:metal ion binding"/>
    <property type="evidence" value="ECO:0007669"/>
    <property type="project" value="UniProtKB-KW"/>
</dbReference>
<feature type="transmembrane region" description="Helical" evidence="9">
    <location>
        <begin position="361"/>
        <end position="386"/>
    </location>
</feature>
<protein>
    <recommendedName>
        <fullName evidence="8">Transporter</fullName>
    </recommendedName>
</protein>
<keyword evidence="7" id="KW-1015">Disulfide bond</keyword>
<dbReference type="InterPro" id="IPR000175">
    <property type="entry name" value="Na/ntran_symport"/>
</dbReference>
<feature type="transmembrane region" description="Helical" evidence="9">
    <location>
        <begin position="131"/>
        <end position="158"/>
    </location>
</feature>
<feature type="binding site" evidence="6">
    <location>
        <position position="72"/>
    </location>
    <ligand>
        <name>Na(+)</name>
        <dbReference type="ChEBI" id="CHEBI:29101"/>
        <label>1</label>
    </ligand>
</feature>
<evidence type="ECO:0000313" key="11">
    <source>
        <dbReference type="Proteomes" id="UP000076420"/>
    </source>
</evidence>
<comment type="subcellular location">
    <subcellularLocation>
        <location evidence="1">Membrane</location>
        <topology evidence="1">Multi-pass membrane protein</topology>
    </subcellularLocation>
</comment>
<evidence type="ECO:0000256" key="2">
    <source>
        <dbReference type="ARBA" id="ARBA00022448"/>
    </source>
</evidence>
<dbReference type="PRINTS" id="PR00176">
    <property type="entry name" value="NANEUSMPORT"/>
</dbReference>
<dbReference type="Proteomes" id="UP000076420">
    <property type="component" value="Unassembled WGS sequence"/>
</dbReference>
<dbReference type="GO" id="GO:0015375">
    <property type="term" value="F:glycine:sodium symporter activity"/>
    <property type="evidence" value="ECO:0007669"/>
    <property type="project" value="TreeGrafter"/>
</dbReference>
<dbReference type="KEGG" id="bgt:106050313"/>
<dbReference type="VEuPathDB" id="VectorBase:BGLAX_027314"/>
<dbReference type="AlphaFoldDB" id="A0A2C9K408"/>
<feature type="transmembrane region" description="Helical" evidence="9">
    <location>
        <begin position="420"/>
        <end position="442"/>
    </location>
</feature>
<feature type="binding site" evidence="6">
    <location>
        <position position="68"/>
    </location>
    <ligand>
        <name>Na(+)</name>
        <dbReference type="ChEBI" id="CHEBI:29101"/>
        <label>1</label>
    </ligand>
</feature>
<dbReference type="PROSITE" id="PS00610">
    <property type="entry name" value="NA_NEUROTRAN_SYMP_1"/>
    <property type="match status" value="1"/>
</dbReference>
<reference evidence="10" key="1">
    <citation type="submission" date="2020-05" db="UniProtKB">
        <authorList>
            <consortium name="EnsemblMetazoa"/>
        </authorList>
    </citation>
    <scope>IDENTIFICATION</scope>
    <source>
        <strain evidence="10">BB02</strain>
    </source>
</reference>
<feature type="binding site" evidence="6">
    <location>
        <position position="432"/>
    </location>
    <ligand>
        <name>Na(+)</name>
        <dbReference type="ChEBI" id="CHEBI:29101"/>
        <label>1</label>
    </ligand>
</feature>
<dbReference type="EnsemblMetazoa" id="BGLB012780-RC">
    <property type="protein sequence ID" value="BGLB012780-PC"/>
    <property type="gene ID" value="BGLB012780"/>
</dbReference>
<keyword evidence="4 9" id="KW-1133">Transmembrane helix</keyword>
<keyword evidence="2 8" id="KW-0813">Transport</keyword>
<name>A0A2C9K408_BIOGL</name>
<evidence type="ECO:0000256" key="1">
    <source>
        <dbReference type="ARBA" id="ARBA00004141"/>
    </source>
</evidence>
<dbReference type="PROSITE" id="PS50267">
    <property type="entry name" value="NA_NEUROTRAN_SYMP_3"/>
    <property type="match status" value="1"/>
</dbReference>
<feature type="transmembrane region" description="Helical" evidence="9">
    <location>
        <begin position="495"/>
        <end position="518"/>
    </location>
</feature>
<dbReference type="EnsemblMetazoa" id="BGLB012780-RB">
    <property type="protein sequence ID" value="BGLB012780-PB"/>
    <property type="gene ID" value="BGLB012780"/>
</dbReference>
<dbReference type="PANTHER" id="PTHR11616:SF240">
    <property type="entry name" value="BLOATED TUBULES, ISOFORM B-RELATED"/>
    <property type="match status" value="1"/>
</dbReference>
<evidence type="ECO:0000313" key="10">
    <source>
        <dbReference type="EnsemblMetazoa" id="BGLB012780-PB"/>
    </source>
</evidence>
<feature type="transmembrane region" description="Helical" evidence="9">
    <location>
        <begin position="570"/>
        <end position="594"/>
    </location>
</feature>
<keyword evidence="6" id="KW-0479">Metal-binding</keyword>
<dbReference type="InterPro" id="IPR037272">
    <property type="entry name" value="SNS_sf"/>
</dbReference>
<dbReference type="PANTHER" id="PTHR11616">
    <property type="entry name" value="SODIUM/CHLORIDE DEPENDENT TRANSPORTER"/>
    <property type="match status" value="1"/>
</dbReference>
<feature type="transmembrane region" description="Helical" evidence="9">
    <location>
        <begin position="463"/>
        <end position="489"/>
    </location>
</feature>
<feature type="binding site" evidence="6">
    <location>
        <position position="335"/>
    </location>
    <ligand>
        <name>Na(+)</name>
        <dbReference type="ChEBI" id="CHEBI:29101"/>
        <label>1</label>
    </ligand>
</feature>
<comment type="similarity">
    <text evidence="8">Belongs to the sodium:neurotransmitter symporter (SNF) (TC 2.A.22) family.</text>
</comment>
<dbReference type="GO" id="GO:0005886">
    <property type="term" value="C:plasma membrane"/>
    <property type="evidence" value="ECO:0007669"/>
    <property type="project" value="TreeGrafter"/>
</dbReference>
<evidence type="ECO:0000256" key="5">
    <source>
        <dbReference type="ARBA" id="ARBA00023136"/>
    </source>
</evidence>
<organism evidence="10 11">
    <name type="scientific">Biomphalaria glabrata</name>
    <name type="common">Bloodfluke planorb</name>
    <name type="synonym">Freshwater snail</name>
    <dbReference type="NCBI Taxonomy" id="6526"/>
    <lineage>
        <taxon>Eukaryota</taxon>
        <taxon>Metazoa</taxon>
        <taxon>Spiralia</taxon>
        <taxon>Lophotrochozoa</taxon>
        <taxon>Mollusca</taxon>
        <taxon>Gastropoda</taxon>
        <taxon>Heterobranchia</taxon>
        <taxon>Euthyneura</taxon>
        <taxon>Panpulmonata</taxon>
        <taxon>Hygrophila</taxon>
        <taxon>Lymnaeoidea</taxon>
        <taxon>Planorbidae</taxon>
        <taxon>Biomphalaria</taxon>
    </lineage>
</organism>
<evidence type="ECO:0000256" key="6">
    <source>
        <dbReference type="PIRSR" id="PIRSR600175-1"/>
    </source>
</evidence>
<evidence type="ECO:0000256" key="4">
    <source>
        <dbReference type="ARBA" id="ARBA00022989"/>
    </source>
</evidence>
<proteinExistence type="inferred from homology"/>
<keyword evidence="8" id="KW-0769">Symport</keyword>
<keyword evidence="3 8" id="KW-0812">Transmembrane</keyword>
<feature type="transmembrane region" description="Helical" evidence="9">
    <location>
        <begin position="88"/>
        <end position="110"/>
    </location>
</feature>
<feature type="disulfide bond" evidence="7">
    <location>
        <begin position="170"/>
        <end position="178"/>
    </location>
</feature>
<evidence type="ECO:0000256" key="7">
    <source>
        <dbReference type="PIRSR" id="PIRSR600175-2"/>
    </source>
</evidence>
<keyword evidence="6" id="KW-0915">Sodium</keyword>
<feature type="transmembrane region" description="Helical" evidence="9">
    <location>
        <begin position="539"/>
        <end position="558"/>
    </location>
</feature>
<accession>A0A2C9K408</accession>
<sequence length="657" mass="73854">MERTTYLYVTVPRTSSPTMVKTEKDQGFMPVRSNEDSEKVPDVIEESDHRGNWSRKLDFFLSCLSYAVGLGNVWRFPYVCYKNGGGAFLIPFAVMLFITGIPMVFLELSFGQFASSGVVSIWSVSPFFQGVGWAMFIVSCLIAIYYNMIIAWTLYYLFASFQERLPWSYCGDWSSENCLADHAVMYNCTFHNGVWLNETCYHSGQVNESYFNYIQGLANSTNVQYTSSSDEYFHKVVLDITKGIESIGGVKWELALCLLLAWTLVCICLAKGIKSSGKAVYFTAFFPYLVLTILLVRGLTLPGSKEGILYYLIPKWDQLLNAKVWKDAAVQIFFSLSPCWGGLITLASYNKFKNNCLFDAVLVSILDSLTSVFAGLVIFSIIGYMAHELHQSVENVARDGPGLAFIVYPEVVTKLPVSQLWSVLFFLMLITLGLGTQIATVTTVHTTILDTFTEFFRPGKRSFILLLSIAVVGYLIGLSFCTQGGMYVVQLFDNYAATYSLLFIGLIECLALSYAYGANTFLDNIELMLGRRPSMLWKISWSFLTPAALLTILIFTAVDFDPTSYGDYVFPTWAEVVGCFITILSISAIPLVALCKVVQGLMRLPNIGLLEVIKMMMKPTNEWGPRLKEHRELMKVSPDTYESQRCMMLNDFSSERS</sequence>
<evidence type="ECO:0000256" key="8">
    <source>
        <dbReference type="RuleBase" id="RU003732"/>
    </source>
</evidence>
<dbReference type="SUPFAM" id="SSF161070">
    <property type="entry name" value="SNF-like"/>
    <property type="match status" value="1"/>
</dbReference>